<protein>
    <submittedName>
        <fullName evidence="1">Uncharacterized protein</fullName>
    </submittedName>
</protein>
<evidence type="ECO:0000313" key="1">
    <source>
        <dbReference type="EMBL" id="ETO74474.1"/>
    </source>
</evidence>
<accession>A0A081A6G3</accession>
<dbReference type="EMBL" id="ANJA01001798">
    <property type="protein sequence ID" value="ETO74474.1"/>
    <property type="molecule type" value="Genomic_DNA"/>
</dbReference>
<dbReference type="Proteomes" id="UP000028582">
    <property type="component" value="Unassembled WGS sequence"/>
</dbReference>
<proteinExistence type="predicted"/>
<gene>
    <name evidence="1" type="ORF">F444_09815</name>
</gene>
<comment type="caution">
    <text evidence="1">The sequence shown here is derived from an EMBL/GenBank/DDBJ whole genome shotgun (WGS) entry which is preliminary data.</text>
</comment>
<reference evidence="1 2" key="1">
    <citation type="submission" date="2013-11" db="EMBL/GenBank/DDBJ databases">
        <title>The Genome Sequence of Phytophthora parasitica P1976.</title>
        <authorList>
            <consortium name="The Broad Institute Genomics Platform"/>
            <person name="Russ C."/>
            <person name="Tyler B."/>
            <person name="Panabieres F."/>
            <person name="Shan W."/>
            <person name="Tripathy S."/>
            <person name="Grunwald N."/>
            <person name="Machado M."/>
            <person name="Johnson C.S."/>
            <person name="Walker B."/>
            <person name="Young S."/>
            <person name="Zeng Q."/>
            <person name="Gargeya S."/>
            <person name="Fitzgerald M."/>
            <person name="Haas B."/>
            <person name="Abouelleil A."/>
            <person name="Allen A.W."/>
            <person name="Alvarado L."/>
            <person name="Arachchi H.M."/>
            <person name="Berlin A.M."/>
            <person name="Chapman S.B."/>
            <person name="Gainer-Dewar J."/>
            <person name="Goldberg J."/>
            <person name="Griggs A."/>
            <person name="Gujja S."/>
            <person name="Hansen M."/>
            <person name="Howarth C."/>
            <person name="Imamovic A."/>
            <person name="Ireland A."/>
            <person name="Larimer J."/>
            <person name="McCowan C."/>
            <person name="Murphy C."/>
            <person name="Pearson M."/>
            <person name="Poon T.W."/>
            <person name="Priest M."/>
            <person name="Roberts A."/>
            <person name="Saif S."/>
            <person name="Shea T."/>
            <person name="Sisk P."/>
            <person name="Sykes S."/>
            <person name="Wortman J."/>
            <person name="Nusbaum C."/>
            <person name="Birren B."/>
        </authorList>
    </citation>
    <scope>NUCLEOTIDE SEQUENCE [LARGE SCALE GENOMIC DNA]</scope>
    <source>
        <strain evidence="1 2">P1976</strain>
    </source>
</reference>
<sequence length="151" mass="17472">MSTPLLSIPYMRIKFAEASVLTYTNPKPWRCMKISDCSYWHLTKTIYWNNISSKYYAVFYDSDSCDPNEDDEFYFVSDRGDSVGDYTFRKGRVLRSMALGQYKDEEEFTHVNNCPSDTENAVLNETSISVTWGSDDRPNSLMSNWTDALPC</sequence>
<dbReference type="OrthoDB" id="101103at2759"/>
<evidence type="ECO:0000313" key="2">
    <source>
        <dbReference type="Proteomes" id="UP000028582"/>
    </source>
</evidence>
<organism evidence="1 2">
    <name type="scientific">Phytophthora nicotianae P1976</name>
    <dbReference type="NCBI Taxonomy" id="1317066"/>
    <lineage>
        <taxon>Eukaryota</taxon>
        <taxon>Sar</taxon>
        <taxon>Stramenopiles</taxon>
        <taxon>Oomycota</taxon>
        <taxon>Peronosporomycetes</taxon>
        <taxon>Peronosporales</taxon>
        <taxon>Peronosporaceae</taxon>
        <taxon>Phytophthora</taxon>
    </lineage>
</organism>
<dbReference type="AlphaFoldDB" id="A0A081A6G3"/>
<name>A0A081A6G3_PHYNI</name>